<reference evidence="2 3" key="1">
    <citation type="submission" date="2014-03" db="EMBL/GenBank/DDBJ databases">
        <title>The draft genome sequence of Thalassospira alkalitolerans JCM 18968.</title>
        <authorList>
            <person name="Lai Q."/>
            <person name="Shao Z."/>
        </authorList>
    </citation>
    <scope>NUCLEOTIDE SEQUENCE [LARGE SCALE GENOMIC DNA]</scope>
    <source>
        <strain evidence="2 3">JCM 18968</strain>
    </source>
</reference>
<evidence type="ECO:0000313" key="3">
    <source>
        <dbReference type="Proteomes" id="UP000193396"/>
    </source>
</evidence>
<feature type="signal peptide" evidence="1">
    <location>
        <begin position="1"/>
        <end position="23"/>
    </location>
</feature>
<dbReference type="RefSeq" id="WP_085616846.1">
    <property type="nucleotide sequence ID" value="NZ_JFKB01000003.1"/>
</dbReference>
<name>A0A1Y2LEX9_9PROT</name>
<evidence type="ECO:0000256" key="1">
    <source>
        <dbReference type="SAM" id="SignalP"/>
    </source>
</evidence>
<sequence>MKRVYFVLLGLATALAFTDHALAADKWTDQQDAIGQLWSGRSPAGNAQNFPVNQCNNWGALPQNVQAASTQTLSGLVVPSVSSQRAVVTNGLRQMAQSLHAYNVAQVAVGNFYPTDNINGPLNMDHAFWQGAGRSPHGNALDHLPRLNLAGLNNANCPANMNALNRQQIMDALDQLGGISNSQRWHCYSERFSMVGGAAIPLTGYVEFTQIEIPADNQYAYAAADGRIVYDYVNNRVYFTPAHYRQWKKADFAMDMTGNYGCTPGGTCCDPFFKITP</sequence>
<proteinExistence type="predicted"/>
<organism evidence="2 3">
    <name type="scientific">Thalassospira alkalitolerans</name>
    <dbReference type="NCBI Taxonomy" id="1293890"/>
    <lineage>
        <taxon>Bacteria</taxon>
        <taxon>Pseudomonadati</taxon>
        <taxon>Pseudomonadota</taxon>
        <taxon>Alphaproteobacteria</taxon>
        <taxon>Rhodospirillales</taxon>
        <taxon>Thalassospiraceae</taxon>
        <taxon>Thalassospira</taxon>
    </lineage>
</organism>
<dbReference type="AlphaFoldDB" id="A0A1Y2LEX9"/>
<evidence type="ECO:0000313" key="2">
    <source>
        <dbReference type="EMBL" id="OSQ49126.1"/>
    </source>
</evidence>
<comment type="caution">
    <text evidence="2">The sequence shown here is derived from an EMBL/GenBank/DDBJ whole genome shotgun (WGS) entry which is preliminary data.</text>
</comment>
<dbReference type="STRING" id="1293890.TALK_05910"/>
<dbReference type="Proteomes" id="UP000193396">
    <property type="component" value="Unassembled WGS sequence"/>
</dbReference>
<feature type="chain" id="PRO_5011988302" evidence="1">
    <location>
        <begin position="24"/>
        <end position="277"/>
    </location>
</feature>
<protein>
    <submittedName>
        <fullName evidence="2">Uncharacterized protein</fullName>
    </submittedName>
</protein>
<dbReference type="OrthoDB" id="7328618at2"/>
<accession>A0A1Y2LEX9</accession>
<gene>
    <name evidence="2" type="ORF">TALK_05910</name>
</gene>
<keyword evidence="1" id="KW-0732">Signal</keyword>
<keyword evidence="3" id="KW-1185">Reference proteome</keyword>
<dbReference type="EMBL" id="JFKB01000003">
    <property type="protein sequence ID" value="OSQ49126.1"/>
    <property type="molecule type" value="Genomic_DNA"/>
</dbReference>